<dbReference type="SUPFAM" id="SSF53822">
    <property type="entry name" value="Periplasmic binding protein-like I"/>
    <property type="match status" value="1"/>
</dbReference>
<sequence>MNKKIIHYGLFCLILGLGLSFGHLSAQTKKHYVEKSETVYGIAKKYNTTEGEILRLNPELSKRSLRSGEFINIPQNKSITQTPPRQQVLRHRIKQGETLTSIAKYYGVSIESILKLNPEIDRDHYKANFILLIPDTGKVKDADKVTDSDTDKNATNQEIFITSDHYPAISNQLNQHDTVRVSIALPLKSGSSDRYLHFLEGFLMGLNDLKKQNISVVLHTYHIDGVADTKHLINSGALYGEHLLIGGSDDNEIDLLADFCKEKNINYVVPFSSKISDEATYSTLFKINPLQQTLYPYIAKEFIKRYGNNTIYFVSNRFPDDPLISYLQQALSDANISYRIRDIKTLDNSINNAVVMPCNAKSTTLTELFDRLDAQEISCKVFGYPAWQSFASNLQKRMPKYNTTFYSSFYFPLGTKDANIFLNKFYAWYNHKVTDTYPKYSVLGYDIAKYFIYAIHNGGIYFYKDRAELVSNGLQSDFRFVQPDGTKIHVNANVFFVTPKSDRPALRETIVNAK</sequence>
<dbReference type="PANTHER" id="PTHR33734:SF22">
    <property type="entry name" value="MEMBRANE-BOUND LYTIC MUREIN TRANSGLYCOSYLASE D"/>
    <property type="match status" value="1"/>
</dbReference>
<keyword evidence="3" id="KW-1185">Reference proteome</keyword>
<dbReference type="InterPro" id="IPR028082">
    <property type="entry name" value="Peripla_BP_I"/>
</dbReference>
<evidence type="ECO:0000313" key="3">
    <source>
        <dbReference type="Proteomes" id="UP001596020"/>
    </source>
</evidence>
<dbReference type="Pfam" id="PF01476">
    <property type="entry name" value="LysM"/>
    <property type="match status" value="2"/>
</dbReference>
<dbReference type="RefSeq" id="WP_380078724.1">
    <property type="nucleotide sequence ID" value="NZ_JBHSGO010000168.1"/>
</dbReference>
<dbReference type="CDD" id="cd00118">
    <property type="entry name" value="LysM"/>
    <property type="match status" value="2"/>
</dbReference>
<name>A0ABV9K7R8_9PORP</name>
<dbReference type="InterPro" id="IPR036779">
    <property type="entry name" value="LysM_dom_sf"/>
</dbReference>
<gene>
    <name evidence="2" type="ORF">ACFO3G_05445</name>
</gene>
<proteinExistence type="predicted"/>
<dbReference type="SMART" id="SM00257">
    <property type="entry name" value="LysM"/>
    <property type="match status" value="2"/>
</dbReference>
<dbReference type="PANTHER" id="PTHR33734">
    <property type="entry name" value="LYSM DOMAIN-CONTAINING GPI-ANCHORED PROTEIN 2"/>
    <property type="match status" value="1"/>
</dbReference>
<organism evidence="2 3">
    <name type="scientific">Falsiporphyromonas endometrii</name>
    <dbReference type="NCBI Taxonomy" id="1387297"/>
    <lineage>
        <taxon>Bacteria</taxon>
        <taxon>Pseudomonadati</taxon>
        <taxon>Bacteroidota</taxon>
        <taxon>Bacteroidia</taxon>
        <taxon>Bacteroidales</taxon>
        <taxon>Porphyromonadaceae</taxon>
        <taxon>Falsiporphyromonas</taxon>
    </lineage>
</organism>
<accession>A0ABV9K7R8</accession>
<evidence type="ECO:0000313" key="2">
    <source>
        <dbReference type="EMBL" id="MFC4666043.1"/>
    </source>
</evidence>
<feature type="domain" description="LysM" evidence="1">
    <location>
        <begin position="29"/>
        <end position="73"/>
    </location>
</feature>
<protein>
    <submittedName>
        <fullName evidence="2">LysM peptidoglycan-binding domain-containing protein</fullName>
    </submittedName>
</protein>
<dbReference type="InterPro" id="IPR018392">
    <property type="entry name" value="LysM"/>
</dbReference>
<dbReference type="Gene3D" id="3.10.350.10">
    <property type="entry name" value="LysM domain"/>
    <property type="match status" value="2"/>
</dbReference>
<dbReference type="EMBL" id="JBHSGO010000168">
    <property type="protein sequence ID" value="MFC4666043.1"/>
    <property type="molecule type" value="Genomic_DNA"/>
</dbReference>
<dbReference type="PROSITE" id="PS51782">
    <property type="entry name" value="LYSM"/>
    <property type="match status" value="2"/>
</dbReference>
<dbReference type="Proteomes" id="UP001596020">
    <property type="component" value="Unassembled WGS sequence"/>
</dbReference>
<dbReference type="SUPFAM" id="SSF54106">
    <property type="entry name" value="LysM domain"/>
    <property type="match status" value="2"/>
</dbReference>
<feature type="domain" description="LysM" evidence="1">
    <location>
        <begin position="89"/>
        <end position="133"/>
    </location>
</feature>
<reference evidence="3" key="1">
    <citation type="journal article" date="2019" name="Int. J. Syst. Evol. Microbiol.">
        <title>The Global Catalogue of Microorganisms (GCM) 10K type strain sequencing project: providing services to taxonomists for standard genome sequencing and annotation.</title>
        <authorList>
            <consortium name="The Broad Institute Genomics Platform"/>
            <consortium name="The Broad Institute Genome Sequencing Center for Infectious Disease"/>
            <person name="Wu L."/>
            <person name="Ma J."/>
        </authorList>
    </citation>
    <scope>NUCLEOTIDE SEQUENCE [LARGE SCALE GENOMIC DNA]</scope>
    <source>
        <strain evidence="3">CGMCC 4.7357</strain>
    </source>
</reference>
<comment type="caution">
    <text evidence="2">The sequence shown here is derived from an EMBL/GenBank/DDBJ whole genome shotgun (WGS) entry which is preliminary data.</text>
</comment>
<evidence type="ECO:0000259" key="1">
    <source>
        <dbReference type="PROSITE" id="PS51782"/>
    </source>
</evidence>